<dbReference type="EMBL" id="AVFL01000018">
    <property type="protein sequence ID" value="EWY38446.1"/>
    <property type="molecule type" value="Genomic_DNA"/>
</dbReference>
<dbReference type="GO" id="GO:0005737">
    <property type="term" value="C:cytoplasm"/>
    <property type="evidence" value="ECO:0007669"/>
    <property type="project" value="UniProtKB-SubCell"/>
</dbReference>
<feature type="compositionally biased region" description="Basic and acidic residues" evidence="6">
    <location>
        <begin position="13"/>
        <end position="39"/>
    </location>
</feature>
<keyword evidence="9" id="KW-1185">Reference proteome</keyword>
<dbReference type="OrthoDB" id="5507982at2"/>
<evidence type="ECO:0000256" key="3">
    <source>
        <dbReference type="ARBA" id="ARBA00018111"/>
    </source>
</evidence>
<dbReference type="Proteomes" id="UP000019486">
    <property type="component" value="Unassembled WGS sequence"/>
</dbReference>
<evidence type="ECO:0000259" key="7">
    <source>
        <dbReference type="Pfam" id="PF02631"/>
    </source>
</evidence>
<protein>
    <recommendedName>
        <fullName evidence="3 5">Regulatory protein RecX</fullName>
    </recommendedName>
</protein>
<dbReference type="PANTHER" id="PTHR33602">
    <property type="entry name" value="REGULATORY PROTEIN RECX FAMILY PROTEIN"/>
    <property type="match status" value="1"/>
</dbReference>
<name>W9H0T3_9PROT</name>
<reference evidence="8 9" key="1">
    <citation type="submission" date="2013-08" db="EMBL/GenBank/DDBJ databases">
        <title>The genome sequence of Skermanella stibiiresistens.</title>
        <authorList>
            <person name="Zhu W."/>
            <person name="Wang G."/>
        </authorList>
    </citation>
    <scope>NUCLEOTIDE SEQUENCE [LARGE SCALE GENOMIC DNA]</scope>
    <source>
        <strain evidence="8 9">SB22</strain>
    </source>
</reference>
<comment type="similarity">
    <text evidence="2 5">Belongs to the RecX family.</text>
</comment>
<dbReference type="HAMAP" id="MF_01114">
    <property type="entry name" value="RecX"/>
    <property type="match status" value="1"/>
</dbReference>
<dbReference type="InterPro" id="IPR036388">
    <property type="entry name" value="WH-like_DNA-bd_sf"/>
</dbReference>
<evidence type="ECO:0000256" key="5">
    <source>
        <dbReference type="HAMAP-Rule" id="MF_01114"/>
    </source>
</evidence>
<evidence type="ECO:0000256" key="2">
    <source>
        <dbReference type="ARBA" id="ARBA00009695"/>
    </source>
</evidence>
<dbReference type="Pfam" id="PF02631">
    <property type="entry name" value="RecX_HTH2"/>
    <property type="match status" value="1"/>
</dbReference>
<gene>
    <name evidence="5" type="primary">recX</name>
    <name evidence="8" type="ORF">N825_13235</name>
</gene>
<dbReference type="PANTHER" id="PTHR33602:SF1">
    <property type="entry name" value="REGULATORY PROTEIN RECX FAMILY PROTEIN"/>
    <property type="match status" value="1"/>
</dbReference>
<comment type="function">
    <text evidence="5">Modulates RecA activity.</text>
</comment>
<evidence type="ECO:0000313" key="9">
    <source>
        <dbReference type="Proteomes" id="UP000019486"/>
    </source>
</evidence>
<sequence length="216" mass="23919">MAFPSRSSRARPPRPDRLDSNQSGPDRKGPDRPRPDRKVQKPVTAQYLENAALYYLQRFASSSSNLRRVLMGKVERSARAHGTDRAEGAAMIEALIERYERSGLLDDKAYAEAKASSLHRRGTSTRAIREKLNMKGVGGDEIAAALETVDEETPGDTEVAAAVALARRRRLGPFRMSARAEHRDKDLAALGRAGFGYQIARRVVDAEDIDTIQDED</sequence>
<accession>W9H0T3</accession>
<organism evidence="8 9">
    <name type="scientific">Skermanella stibiiresistens SB22</name>
    <dbReference type="NCBI Taxonomy" id="1385369"/>
    <lineage>
        <taxon>Bacteria</taxon>
        <taxon>Pseudomonadati</taxon>
        <taxon>Pseudomonadota</taxon>
        <taxon>Alphaproteobacteria</taxon>
        <taxon>Rhodospirillales</taxon>
        <taxon>Azospirillaceae</taxon>
        <taxon>Skermanella</taxon>
    </lineage>
</organism>
<evidence type="ECO:0000313" key="8">
    <source>
        <dbReference type="EMBL" id="EWY38446.1"/>
    </source>
</evidence>
<comment type="subcellular location">
    <subcellularLocation>
        <location evidence="1 5">Cytoplasm</location>
    </subcellularLocation>
</comment>
<dbReference type="AlphaFoldDB" id="W9H0T3"/>
<feature type="region of interest" description="Disordered" evidence="6">
    <location>
        <begin position="1"/>
        <end position="41"/>
    </location>
</feature>
<dbReference type="InterPro" id="IPR003783">
    <property type="entry name" value="Regulatory_RecX"/>
</dbReference>
<feature type="domain" description="RecX second three-helical" evidence="7">
    <location>
        <begin position="106"/>
        <end position="146"/>
    </location>
</feature>
<dbReference type="STRING" id="1385369.N825_13235"/>
<evidence type="ECO:0000256" key="1">
    <source>
        <dbReference type="ARBA" id="ARBA00004496"/>
    </source>
</evidence>
<dbReference type="GO" id="GO:0006282">
    <property type="term" value="P:regulation of DNA repair"/>
    <property type="evidence" value="ECO:0007669"/>
    <property type="project" value="UniProtKB-UniRule"/>
</dbReference>
<proteinExistence type="inferred from homology"/>
<dbReference type="RefSeq" id="WP_084164966.1">
    <property type="nucleotide sequence ID" value="NZ_AVFL01000018.1"/>
</dbReference>
<evidence type="ECO:0000256" key="4">
    <source>
        <dbReference type="ARBA" id="ARBA00022490"/>
    </source>
</evidence>
<keyword evidence="4 5" id="KW-0963">Cytoplasm</keyword>
<dbReference type="Gene3D" id="1.10.10.10">
    <property type="entry name" value="Winged helix-like DNA-binding domain superfamily/Winged helix DNA-binding domain"/>
    <property type="match status" value="1"/>
</dbReference>
<dbReference type="InterPro" id="IPR053924">
    <property type="entry name" value="RecX_HTH_2nd"/>
</dbReference>
<evidence type="ECO:0000256" key="6">
    <source>
        <dbReference type="SAM" id="MobiDB-lite"/>
    </source>
</evidence>
<comment type="caution">
    <text evidence="8">The sequence shown here is derived from an EMBL/GenBank/DDBJ whole genome shotgun (WGS) entry which is preliminary data.</text>
</comment>